<dbReference type="Pfam" id="PF00961">
    <property type="entry name" value="LAGLIDADG_1"/>
    <property type="match status" value="1"/>
</dbReference>
<feature type="domain" description="Homing endonuclease LAGLIDADG" evidence="1">
    <location>
        <begin position="62"/>
        <end position="149"/>
    </location>
</feature>
<evidence type="ECO:0000259" key="1">
    <source>
        <dbReference type="Pfam" id="PF00961"/>
    </source>
</evidence>
<gene>
    <name evidence="2" type="ORF">S12H4_15605</name>
</gene>
<evidence type="ECO:0000313" key="2">
    <source>
        <dbReference type="EMBL" id="GAI87780.1"/>
    </source>
</evidence>
<organism evidence="2">
    <name type="scientific">marine sediment metagenome</name>
    <dbReference type="NCBI Taxonomy" id="412755"/>
    <lineage>
        <taxon>unclassified sequences</taxon>
        <taxon>metagenomes</taxon>
        <taxon>ecological metagenomes</taxon>
    </lineage>
</organism>
<dbReference type="EMBL" id="BARW01007508">
    <property type="protein sequence ID" value="GAI87780.1"/>
    <property type="molecule type" value="Genomic_DNA"/>
</dbReference>
<comment type="caution">
    <text evidence="2">The sequence shown here is derived from an EMBL/GenBank/DDBJ whole genome shotgun (WGS) entry which is preliminary data.</text>
</comment>
<accession>X1TJL3</accession>
<dbReference type="Gene3D" id="3.10.28.10">
    <property type="entry name" value="Homing endonucleases"/>
    <property type="match status" value="1"/>
</dbReference>
<dbReference type="SUPFAM" id="SSF55608">
    <property type="entry name" value="Homing endonucleases"/>
    <property type="match status" value="1"/>
</dbReference>
<proteinExistence type="predicted"/>
<name>X1TJL3_9ZZZZ</name>
<sequence>MGLKWTQAEIEKLKQYYGTKMLFELFPYRTKRAVKTQAAKLGFKRNRNIPLLSLTDAQRGYLAGLIDGDGTITMVWSNHNILYPRVAISVSDYRLCHIVREYIGIGHIYSTPTRGKDHYTWVVHTPQDVIAVLTELNAYFVLKKRRADLMLRFCQSRLNRRTHARYTEEDLELARQIREA</sequence>
<dbReference type="GO" id="GO:0004519">
    <property type="term" value="F:endonuclease activity"/>
    <property type="evidence" value="ECO:0007669"/>
    <property type="project" value="InterPro"/>
</dbReference>
<dbReference type="AlphaFoldDB" id="X1TJL3"/>
<dbReference type="InterPro" id="IPR004860">
    <property type="entry name" value="LAGLIDADG_dom"/>
</dbReference>
<dbReference type="InterPro" id="IPR027434">
    <property type="entry name" value="Homing_endonucl"/>
</dbReference>
<reference evidence="2" key="1">
    <citation type="journal article" date="2014" name="Front. Microbiol.">
        <title>High frequency of phylogenetically diverse reductive dehalogenase-homologous genes in deep subseafloor sedimentary metagenomes.</title>
        <authorList>
            <person name="Kawai M."/>
            <person name="Futagami T."/>
            <person name="Toyoda A."/>
            <person name="Takaki Y."/>
            <person name="Nishi S."/>
            <person name="Hori S."/>
            <person name="Arai W."/>
            <person name="Tsubouchi T."/>
            <person name="Morono Y."/>
            <person name="Uchiyama I."/>
            <person name="Ito T."/>
            <person name="Fujiyama A."/>
            <person name="Inagaki F."/>
            <person name="Takami H."/>
        </authorList>
    </citation>
    <scope>NUCLEOTIDE SEQUENCE</scope>
    <source>
        <strain evidence="2">Expedition CK06-06</strain>
    </source>
</reference>
<protein>
    <recommendedName>
        <fullName evidence="1">Homing endonuclease LAGLIDADG domain-containing protein</fullName>
    </recommendedName>
</protein>